<feature type="domain" description="Zinc-ribbon" evidence="2">
    <location>
        <begin position="2"/>
        <end position="21"/>
    </location>
</feature>
<evidence type="ECO:0000259" key="2">
    <source>
        <dbReference type="Pfam" id="PF13240"/>
    </source>
</evidence>
<dbReference type="Pfam" id="PF13240">
    <property type="entry name" value="Zn_Ribbon_1"/>
    <property type="match status" value="1"/>
</dbReference>
<evidence type="ECO:0000313" key="4">
    <source>
        <dbReference type="Proteomes" id="UP000321400"/>
    </source>
</evidence>
<reference evidence="3 4" key="1">
    <citation type="submission" date="2019-07" db="EMBL/GenBank/DDBJ databases">
        <title>Whole genome shotgun sequence of Halolactibacillus alkaliphilus NBRC 103919.</title>
        <authorList>
            <person name="Hosoyama A."/>
            <person name="Uohara A."/>
            <person name="Ohji S."/>
            <person name="Ichikawa N."/>
        </authorList>
    </citation>
    <scope>NUCLEOTIDE SEQUENCE [LARGE SCALE GENOMIC DNA]</scope>
    <source>
        <strain evidence="3 4">NBRC 103919</strain>
    </source>
</reference>
<evidence type="ECO:0000313" key="3">
    <source>
        <dbReference type="EMBL" id="GEN58085.1"/>
    </source>
</evidence>
<gene>
    <name evidence="3" type="ORF">HAL01_25490</name>
</gene>
<comment type="caution">
    <text evidence="3">The sequence shown here is derived from an EMBL/GenBank/DDBJ whole genome shotgun (WGS) entry which is preliminary data.</text>
</comment>
<keyword evidence="1" id="KW-0472">Membrane</keyword>
<dbReference type="STRING" id="442899.SAMN05720591_12639"/>
<keyword evidence="1" id="KW-0812">Transmembrane</keyword>
<dbReference type="AlphaFoldDB" id="A0A511X591"/>
<dbReference type="EMBL" id="BJYE01000068">
    <property type="protein sequence ID" value="GEN58085.1"/>
    <property type="molecule type" value="Genomic_DNA"/>
</dbReference>
<dbReference type="Proteomes" id="UP000321400">
    <property type="component" value="Unassembled WGS sequence"/>
</dbReference>
<feature type="transmembrane region" description="Helical" evidence="1">
    <location>
        <begin position="133"/>
        <end position="153"/>
    </location>
</feature>
<dbReference type="Pfam" id="PF10947">
    <property type="entry name" value="DUF2628"/>
    <property type="match status" value="1"/>
</dbReference>
<organism evidence="3 4">
    <name type="scientific">Halolactibacillus alkaliphilus</name>
    <dbReference type="NCBI Taxonomy" id="442899"/>
    <lineage>
        <taxon>Bacteria</taxon>
        <taxon>Bacillati</taxon>
        <taxon>Bacillota</taxon>
        <taxon>Bacilli</taxon>
        <taxon>Bacillales</taxon>
        <taxon>Bacillaceae</taxon>
        <taxon>Halolactibacillus</taxon>
    </lineage>
</organism>
<dbReference type="RefSeq" id="WP_170243756.1">
    <property type="nucleotide sequence ID" value="NZ_BJYE01000068.1"/>
</dbReference>
<proteinExistence type="predicted"/>
<keyword evidence="1" id="KW-1133">Transmembrane helix</keyword>
<sequence>MFCPKCGNETPDSAVYCPTCGVNMREVLKKDERHQLLESVKKNDESVEKTNKALHINDRWRSFVDTRYHYYEAKWSQSTQPEIRAGWNWASFFVGLFWLGYRKLYKEVLIVIGLFFLFDLLVAVTGLPGINTLLTFAVYIYLGFKGNALYYRHVKQKLSELEREDLTPQDYRRFGGVSGLGILIVVLLFFSYIGISSLLFGVV</sequence>
<accession>A0A511X591</accession>
<keyword evidence="4" id="KW-1185">Reference proteome</keyword>
<feature type="transmembrane region" description="Helical" evidence="1">
    <location>
        <begin position="174"/>
        <end position="200"/>
    </location>
</feature>
<dbReference type="InterPro" id="IPR026870">
    <property type="entry name" value="Zinc_ribbon_dom"/>
</dbReference>
<name>A0A511X591_9BACI</name>
<evidence type="ECO:0000256" key="1">
    <source>
        <dbReference type="SAM" id="Phobius"/>
    </source>
</evidence>
<feature type="transmembrane region" description="Helical" evidence="1">
    <location>
        <begin position="108"/>
        <end position="127"/>
    </location>
</feature>
<dbReference type="InterPro" id="IPR024399">
    <property type="entry name" value="DUF2628"/>
</dbReference>
<protein>
    <recommendedName>
        <fullName evidence="2">Zinc-ribbon domain-containing protein</fullName>
    </recommendedName>
</protein>